<dbReference type="PROSITE" id="PS00107">
    <property type="entry name" value="PROTEIN_KINASE_ATP"/>
    <property type="match status" value="1"/>
</dbReference>
<dbReference type="SUPFAM" id="SSF56112">
    <property type="entry name" value="Protein kinase-like (PK-like)"/>
    <property type="match status" value="1"/>
</dbReference>
<dbReference type="EMBL" id="JAACJP010000003">
    <property type="protein sequence ID" value="KAF5386093.1"/>
    <property type="molecule type" value="Genomic_DNA"/>
</dbReference>
<keyword evidence="1" id="KW-0067">ATP-binding</keyword>
<feature type="binding site" evidence="1">
    <location>
        <position position="470"/>
    </location>
    <ligand>
        <name>ATP</name>
        <dbReference type="ChEBI" id="CHEBI:30616"/>
    </ligand>
</feature>
<dbReference type="InterPro" id="IPR008266">
    <property type="entry name" value="Tyr_kinase_AS"/>
</dbReference>
<dbReference type="GO" id="GO:0005524">
    <property type="term" value="F:ATP binding"/>
    <property type="evidence" value="ECO:0007669"/>
    <property type="project" value="UniProtKB-UniRule"/>
</dbReference>
<dbReference type="AlphaFoldDB" id="A0A8H5M9R5"/>
<dbReference type="GO" id="GO:0004672">
    <property type="term" value="F:protein kinase activity"/>
    <property type="evidence" value="ECO:0007669"/>
    <property type="project" value="InterPro"/>
</dbReference>
<dbReference type="PROSITE" id="PS00109">
    <property type="entry name" value="PROTEIN_KINASE_TYR"/>
    <property type="match status" value="1"/>
</dbReference>
<dbReference type="OrthoDB" id="2523927at2759"/>
<evidence type="ECO:0000259" key="3">
    <source>
        <dbReference type="PROSITE" id="PS50011"/>
    </source>
</evidence>
<accession>A0A8H5M9R5</accession>
<evidence type="ECO:0000256" key="1">
    <source>
        <dbReference type="PROSITE-ProRule" id="PRU10141"/>
    </source>
</evidence>
<feature type="region of interest" description="Disordered" evidence="2">
    <location>
        <begin position="332"/>
        <end position="360"/>
    </location>
</feature>
<dbReference type="PROSITE" id="PS50011">
    <property type="entry name" value="PROTEIN_KINASE_DOM"/>
    <property type="match status" value="1"/>
</dbReference>
<dbReference type="Gene3D" id="3.30.200.20">
    <property type="entry name" value="Phosphorylase Kinase, domain 1"/>
    <property type="match status" value="1"/>
</dbReference>
<evidence type="ECO:0000256" key="2">
    <source>
        <dbReference type="SAM" id="MobiDB-lite"/>
    </source>
</evidence>
<dbReference type="InterPro" id="IPR011009">
    <property type="entry name" value="Kinase-like_dom_sf"/>
</dbReference>
<sequence>MSIKDAKSVGKAYMAVTCVFAKNLASMFSLHLKAPRWTTALGFITRPVTRPQEYYALKEDSAPEFLEPYRQPECYGMMEKEAWNSMNETTKEGLKQARQKFPVLAVWQMFFFSCEVEDALKDMEKLADMDAFRSTTFLTVAPGCYPANIGLPQSPDAISTPWIASILPLLSKPLNPGHAGPSRLSTPSAGPRNLLRRSIRLSTKTAAKPKRAKKVMTVDVVDSTSPSNTNSKKKWPNVTIPGKTTMADATGVLATSILQHAWARAVERDSSFIVFHCGNFERIAFRHRSSQTLFISELIDVTGCKDPRYGELHLTLFVAIIEDVLDRTRQLVQSETDAKPRNSSRKRKREEPLPSEGYKRPKTRARLALEAAHAVEHQEKLAVVAKAIAERPLAVLRIHDRHFNSPVPASLLRVDRQAPTDDFVFEPREYFHLTIKSKLGAGATGDVHSATLEFQASTGETVLFSEAVVKLAFDSEQRGRMRNEFEVYEHLNSSGVTGIPTIFGLFKDVESDALALVMNNVGTSIWMRRPDKDCAGLAVSESERTAFAKIMESVHAAGVRHRDIRPDNLVISNDGIASIIDFDRAIINASEGSRKREFEHLVQLLGGESFTIEFGLPSFGTPRYSPI</sequence>
<dbReference type="Pfam" id="PF00069">
    <property type="entry name" value="Pkinase"/>
    <property type="match status" value="1"/>
</dbReference>
<evidence type="ECO:0000313" key="5">
    <source>
        <dbReference type="Proteomes" id="UP000565441"/>
    </source>
</evidence>
<dbReference type="Gene3D" id="1.10.510.10">
    <property type="entry name" value="Transferase(Phosphotransferase) domain 1"/>
    <property type="match status" value="1"/>
</dbReference>
<proteinExistence type="predicted"/>
<gene>
    <name evidence="4" type="ORF">D9615_002183</name>
</gene>
<comment type="caution">
    <text evidence="4">The sequence shown here is derived from an EMBL/GenBank/DDBJ whole genome shotgun (WGS) entry which is preliminary data.</text>
</comment>
<feature type="domain" description="Protein kinase" evidence="3">
    <location>
        <begin position="433"/>
        <end position="627"/>
    </location>
</feature>
<dbReference type="InterPro" id="IPR017441">
    <property type="entry name" value="Protein_kinase_ATP_BS"/>
</dbReference>
<dbReference type="Proteomes" id="UP000565441">
    <property type="component" value="Unassembled WGS sequence"/>
</dbReference>
<evidence type="ECO:0000313" key="4">
    <source>
        <dbReference type="EMBL" id="KAF5386093.1"/>
    </source>
</evidence>
<reference evidence="4 5" key="1">
    <citation type="journal article" date="2020" name="ISME J.">
        <title>Uncovering the hidden diversity of litter-decomposition mechanisms in mushroom-forming fungi.</title>
        <authorList>
            <person name="Floudas D."/>
            <person name="Bentzer J."/>
            <person name="Ahren D."/>
            <person name="Johansson T."/>
            <person name="Persson P."/>
            <person name="Tunlid A."/>
        </authorList>
    </citation>
    <scope>NUCLEOTIDE SEQUENCE [LARGE SCALE GENOMIC DNA]</scope>
    <source>
        <strain evidence="4 5">CBS 661.87</strain>
    </source>
</reference>
<keyword evidence="5" id="KW-1185">Reference proteome</keyword>
<name>A0A8H5M9R5_9AGAR</name>
<organism evidence="4 5">
    <name type="scientific">Tricholomella constricta</name>
    <dbReference type="NCBI Taxonomy" id="117010"/>
    <lineage>
        <taxon>Eukaryota</taxon>
        <taxon>Fungi</taxon>
        <taxon>Dikarya</taxon>
        <taxon>Basidiomycota</taxon>
        <taxon>Agaricomycotina</taxon>
        <taxon>Agaricomycetes</taxon>
        <taxon>Agaricomycetidae</taxon>
        <taxon>Agaricales</taxon>
        <taxon>Tricholomatineae</taxon>
        <taxon>Lyophyllaceae</taxon>
        <taxon>Tricholomella</taxon>
    </lineage>
</organism>
<dbReference type="InterPro" id="IPR000719">
    <property type="entry name" value="Prot_kinase_dom"/>
</dbReference>
<protein>
    <recommendedName>
        <fullName evidence="3">Protein kinase domain-containing protein</fullName>
    </recommendedName>
</protein>
<keyword evidence="1" id="KW-0547">Nucleotide-binding</keyword>